<evidence type="ECO:0000256" key="9">
    <source>
        <dbReference type="ARBA" id="ARBA00023316"/>
    </source>
</evidence>
<dbReference type="EMBL" id="FXBL01000004">
    <property type="protein sequence ID" value="SMH45154.1"/>
    <property type="molecule type" value="Genomic_DNA"/>
</dbReference>
<keyword evidence="16" id="KW-1185">Reference proteome</keyword>
<dbReference type="Pfam" id="PF08291">
    <property type="entry name" value="Peptidase_M15_3"/>
    <property type="match status" value="1"/>
</dbReference>
<dbReference type="InterPro" id="IPR010275">
    <property type="entry name" value="MepK"/>
</dbReference>
<dbReference type="GO" id="GO:0008237">
    <property type="term" value="F:metallopeptidase activity"/>
    <property type="evidence" value="ECO:0007669"/>
    <property type="project" value="UniProtKB-KW"/>
</dbReference>
<name>A0A1X7P336_9HYPH</name>
<evidence type="ECO:0000256" key="10">
    <source>
        <dbReference type="ARBA" id="ARBA00093448"/>
    </source>
</evidence>
<feature type="compositionally biased region" description="Low complexity" evidence="12">
    <location>
        <begin position="71"/>
        <end position="88"/>
    </location>
</feature>
<accession>A0A1X7P336</accession>
<evidence type="ECO:0000256" key="7">
    <source>
        <dbReference type="ARBA" id="ARBA00022833"/>
    </source>
</evidence>
<evidence type="ECO:0000256" key="3">
    <source>
        <dbReference type="ARBA" id="ARBA00022670"/>
    </source>
</evidence>
<dbReference type="GO" id="GO:0006508">
    <property type="term" value="P:proteolysis"/>
    <property type="evidence" value="ECO:0007669"/>
    <property type="project" value="UniProtKB-KW"/>
</dbReference>
<evidence type="ECO:0000256" key="13">
    <source>
        <dbReference type="SAM" id="SignalP"/>
    </source>
</evidence>
<feature type="compositionally biased region" description="Low complexity" evidence="12">
    <location>
        <begin position="111"/>
        <end position="153"/>
    </location>
</feature>
<comment type="cofactor">
    <cofactor evidence="1">
        <name>Zn(2+)</name>
        <dbReference type="ChEBI" id="CHEBI:29105"/>
    </cofactor>
</comment>
<dbReference type="GO" id="GO:0046872">
    <property type="term" value="F:metal ion binding"/>
    <property type="evidence" value="ECO:0007669"/>
    <property type="project" value="UniProtKB-KW"/>
</dbReference>
<dbReference type="GO" id="GO:0071555">
    <property type="term" value="P:cell wall organization"/>
    <property type="evidence" value="ECO:0007669"/>
    <property type="project" value="UniProtKB-KW"/>
</dbReference>
<evidence type="ECO:0000256" key="6">
    <source>
        <dbReference type="ARBA" id="ARBA00022801"/>
    </source>
</evidence>
<evidence type="ECO:0000259" key="14">
    <source>
        <dbReference type="Pfam" id="PF08291"/>
    </source>
</evidence>
<keyword evidence="5 13" id="KW-0732">Signal</keyword>
<keyword evidence="4" id="KW-0479">Metal-binding</keyword>
<dbReference type="Proteomes" id="UP000193083">
    <property type="component" value="Unassembled WGS sequence"/>
</dbReference>
<dbReference type="PANTHER" id="PTHR37425:SF1">
    <property type="entry name" value="OUTER MEMBRANE PROTEIN"/>
    <property type="match status" value="1"/>
</dbReference>
<evidence type="ECO:0000256" key="1">
    <source>
        <dbReference type="ARBA" id="ARBA00001947"/>
    </source>
</evidence>
<reference evidence="15 16" key="1">
    <citation type="submission" date="2017-04" db="EMBL/GenBank/DDBJ databases">
        <authorList>
            <person name="Afonso C.L."/>
            <person name="Miller P.J."/>
            <person name="Scott M.A."/>
            <person name="Spackman E."/>
            <person name="Goraichik I."/>
            <person name="Dimitrov K.M."/>
            <person name="Suarez D.L."/>
            <person name="Swayne D.E."/>
        </authorList>
    </citation>
    <scope>NUCLEOTIDE SEQUENCE [LARGE SCALE GENOMIC DNA]</scope>
    <source>
        <strain evidence="15 16">B5P</strain>
    </source>
</reference>
<dbReference type="InterPro" id="IPR013230">
    <property type="entry name" value="Peptidase_M15A_C"/>
</dbReference>
<dbReference type="AlphaFoldDB" id="A0A1X7P336"/>
<evidence type="ECO:0000256" key="11">
    <source>
        <dbReference type="ARBA" id="ARBA00093666"/>
    </source>
</evidence>
<keyword evidence="9" id="KW-0961">Cell wall biogenesis/degradation</keyword>
<dbReference type="SUPFAM" id="SSF55166">
    <property type="entry name" value="Hedgehog/DD-peptidase"/>
    <property type="match status" value="1"/>
</dbReference>
<dbReference type="Gene3D" id="3.30.1380.10">
    <property type="match status" value="1"/>
</dbReference>
<feature type="region of interest" description="Disordered" evidence="12">
    <location>
        <begin position="71"/>
        <end position="153"/>
    </location>
</feature>
<organism evidence="15 16">
    <name type="scientific">Mesorhizobium australicum</name>
    <dbReference type="NCBI Taxonomy" id="536018"/>
    <lineage>
        <taxon>Bacteria</taxon>
        <taxon>Pseudomonadati</taxon>
        <taxon>Pseudomonadota</taxon>
        <taxon>Alphaproteobacteria</taxon>
        <taxon>Hyphomicrobiales</taxon>
        <taxon>Phyllobacteriaceae</taxon>
        <taxon>Mesorhizobium</taxon>
    </lineage>
</organism>
<dbReference type="OrthoDB" id="5418604at2"/>
<feature type="chain" id="PRO_5013005125" description="Murein endopeptidase K" evidence="13">
    <location>
        <begin position="19"/>
        <end position="374"/>
    </location>
</feature>
<comment type="pathway">
    <text evidence="2">Cell wall biogenesis; cell wall polysaccharide biosynthesis.</text>
</comment>
<evidence type="ECO:0000313" key="16">
    <source>
        <dbReference type="Proteomes" id="UP000193083"/>
    </source>
</evidence>
<evidence type="ECO:0000256" key="5">
    <source>
        <dbReference type="ARBA" id="ARBA00022729"/>
    </source>
</evidence>
<dbReference type="PANTHER" id="PTHR37425">
    <property type="match status" value="1"/>
</dbReference>
<evidence type="ECO:0000256" key="2">
    <source>
        <dbReference type="ARBA" id="ARBA00004776"/>
    </source>
</evidence>
<dbReference type="InterPro" id="IPR009045">
    <property type="entry name" value="Zn_M74/Hedgehog-like"/>
</dbReference>
<gene>
    <name evidence="15" type="ORF">SAMN02982922_3161</name>
</gene>
<keyword evidence="3" id="KW-0645">Protease</keyword>
<proteinExistence type="inferred from homology"/>
<feature type="signal peptide" evidence="13">
    <location>
        <begin position="1"/>
        <end position="18"/>
    </location>
</feature>
<keyword evidence="6" id="KW-0378">Hydrolase</keyword>
<sequence>MLAAGAAVLALSLAGCTAGGLESLEVTNPAYASPTTAESADTGAEPGITPLTVEQAADIDAANFVPTSKPADAAAAATNQEATAEQPAKTADEPAKPLIDLASKSAEKPAADASQAQPSATAQEAAAASPAPAQTTQAEPAPAAAANSFAPQQEPKKKGFLAGFFSQTPQEAPVMSAPTAQKPKPVIQLAAIDPEENSASKASLGVERMNSLPGVRQSSLFEIKRRDSLDDDSDVDVHEDEETPVQYASAAGMARLAPNGLLKQRESVDVACLKPSLVRMLKQIEQRFGKRVVVTSGYRSPEYNKRVRGARRSMHMYCAAADIQLEGVSKWDLATYVRTMPGRGGVGTYCHTNSVHVDVGPERDWNWRCRRRKG</sequence>
<protein>
    <recommendedName>
        <fullName evidence="11">Murein endopeptidase K</fullName>
    </recommendedName>
</protein>
<evidence type="ECO:0000256" key="8">
    <source>
        <dbReference type="ARBA" id="ARBA00023049"/>
    </source>
</evidence>
<evidence type="ECO:0000256" key="4">
    <source>
        <dbReference type="ARBA" id="ARBA00022723"/>
    </source>
</evidence>
<comment type="similarity">
    <text evidence="10">Belongs to the peptidase M15 family.</text>
</comment>
<keyword evidence="7" id="KW-0862">Zinc</keyword>
<keyword evidence="8" id="KW-0482">Metalloprotease</keyword>
<feature type="domain" description="Peptidase M15A C-terminal" evidence="14">
    <location>
        <begin position="255"/>
        <end position="358"/>
    </location>
</feature>
<evidence type="ECO:0000313" key="15">
    <source>
        <dbReference type="EMBL" id="SMH45154.1"/>
    </source>
</evidence>
<evidence type="ECO:0000256" key="12">
    <source>
        <dbReference type="SAM" id="MobiDB-lite"/>
    </source>
</evidence>